<dbReference type="InterPro" id="IPR000639">
    <property type="entry name" value="Epox_hydrolase-like"/>
</dbReference>
<evidence type="ECO:0000313" key="2">
    <source>
        <dbReference type="EMBL" id="MEE4599208.1"/>
    </source>
</evidence>
<gene>
    <name evidence="2" type="ORF">V2J94_46655</name>
</gene>
<dbReference type="PANTHER" id="PTHR43798">
    <property type="entry name" value="MONOACYLGLYCEROL LIPASE"/>
    <property type="match status" value="1"/>
</dbReference>
<dbReference type="GO" id="GO:0016787">
    <property type="term" value="F:hydrolase activity"/>
    <property type="evidence" value="ECO:0007669"/>
    <property type="project" value="UniProtKB-KW"/>
</dbReference>
<dbReference type="InterPro" id="IPR029058">
    <property type="entry name" value="AB_hydrolase_fold"/>
</dbReference>
<organism evidence="2 3">
    <name type="scientific">Streptomyces asiaticus subsp. ignotus</name>
    <dbReference type="NCBI Taxonomy" id="3098222"/>
    <lineage>
        <taxon>Bacteria</taxon>
        <taxon>Bacillati</taxon>
        <taxon>Actinomycetota</taxon>
        <taxon>Actinomycetes</taxon>
        <taxon>Kitasatosporales</taxon>
        <taxon>Streptomycetaceae</taxon>
        <taxon>Streptomyces</taxon>
        <taxon>Streptomyces violaceusniger group</taxon>
    </lineage>
</organism>
<dbReference type="Gene3D" id="3.40.50.1820">
    <property type="entry name" value="alpha/beta hydrolase"/>
    <property type="match status" value="1"/>
</dbReference>
<name>A0ABU7QCS6_9ACTN</name>
<dbReference type="PRINTS" id="PR00111">
    <property type="entry name" value="ABHYDROLASE"/>
</dbReference>
<dbReference type="Pfam" id="PF00561">
    <property type="entry name" value="Abhydrolase_1"/>
    <property type="match status" value="1"/>
</dbReference>
<dbReference type="EMBL" id="JAZBJO010000068">
    <property type="protein sequence ID" value="MEE4599208.1"/>
    <property type="molecule type" value="Genomic_DNA"/>
</dbReference>
<dbReference type="InterPro" id="IPR000073">
    <property type="entry name" value="AB_hydrolase_1"/>
</dbReference>
<dbReference type="PRINTS" id="PR00412">
    <property type="entry name" value="EPOXHYDRLASE"/>
</dbReference>
<keyword evidence="2" id="KW-0378">Hydrolase</keyword>
<feature type="domain" description="AB hydrolase-1" evidence="1">
    <location>
        <begin position="22"/>
        <end position="250"/>
    </location>
</feature>
<keyword evidence="3" id="KW-1185">Reference proteome</keyword>
<accession>A0ABU7QCS6</accession>
<evidence type="ECO:0000313" key="3">
    <source>
        <dbReference type="Proteomes" id="UP001354709"/>
    </source>
</evidence>
<protein>
    <submittedName>
        <fullName evidence="2">Alpha/beta hydrolase</fullName>
    </submittedName>
</protein>
<dbReference type="InterPro" id="IPR050266">
    <property type="entry name" value="AB_hydrolase_sf"/>
</dbReference>
<dbReference type="SUPFAM" id="SSF53474">
    <property type="entry name" value="alpha/beta-Hydrolases"/>
    <property type="match status" value="1"/>
</dbReference>
<sequence>MPELQIDGNTIHYEEHGEAGSPPLVLVHGLYGEAAGLAPIAQRLARRFRVIAPDALGHGLSSHPAEFGIEDQGRALTGLIAALGYDKAAILGISMGSYLAAQAAILEPARISGLVLVVPKTHGLTSSIATYAARKGVDLTTATPEETTAFLAEVLWSPHTSQERRDEILAAQLAAQRVVLTPEERAAIDRSLRGFDLRPGLATITAPTLVVSGRADGLNPPEAGQEVARAIPGARFEVYEHSGHQLASEEPDRLVEDVEEFLQGRAVREARETAEEPAEHQ</sequence>
<reference evidence="2 3" key="1">
    <citation type="submission" date="2023-11" db="EMBL/GenBank/DDBJ databases">
        <title>30 novel species of actinomycetes from the DSMZ collection.</title>
        <authorList>
            <person name="Nouioui I."/>
        </authorList>
    </citation>
    <scope>NUCLEOTIDE SEQUENCE [LARGE SCALE GENOMIC DNA]</scope>
    <source>
        <strain evidence="2 3">DSM 41524</strain>
    </source>
</reference>
<dbReference type="RefSeq" id="WP_330816505.1">
    <property type="nucleotide sequence ID" value="NZ_JAZBJO010000068.1"/>
</dbReference>
<dbReference type="PANTHER" id="PTHR43798:SF33">
    <property type="entry name" value="HYDROLASE, PUTATIVE (AFU_ORTHOLOGUE AFUA_2G14860)-RELATED"/>
    <property type="match status" value="1"/>
</dbReference>
<proteinExistence type="predicted"/>
<comment type="caution">
    <text evidence="2">The sequence shown here is derived from an EMBL/GenBank/DDBJ whole genome shotgun (WGS) entry which is preliminary data.</text>
</comment>
<evidence type="ECO:0000259" key="1">
    <source>
        <dbReference type="Pfam" id="PF00561"/>
    </source>
</evidence>
<dbReference type="Proteomes" id="UP001354709">
    <property type="component" value="Unassembled WGS sequence"/>
</dbReference>